<dbReference type="Gene3D" id="2.40.50.1020">
    <property type="entry name" value="LytTr DNA-binding domain"/>
    <property type="match status" value="1"/>
</dbReference>
<evidence type="ECO:0000313" key="2">
    <source>
        <dbReference type="EMBL" id="RIA77728.1"/>
    </source>
</evidence>
<dbReference type="RefSeq" id="WP_119016036.1">
    <property type="nucleotide sequence ID" value="NZ_QXEV01000007.1"/>
</dbReference>
<keyword evidence="3" id="KW-1185">Reference proteome</keyword>
<dbReference type="Proteomes" id="UP000266506">
    <property type="component" value="Unassembled WGS sequence"/>
</dbReference>
<dbReference type="SMART" id="SM00850">
    <property type="entry name" value="LytTR"/>
    <property type="match status" value="1"/>
</dbReference>
<organism evidence="2 3">
    <name type="scientific">Anaeroplasma bactoclasticum</name>
    <dbReference type="NCBI Taxonomy" id="2088"/>
    <lineage>
        <taxon>Bacteria</taxon>
        <taxon>Bacillati</taxon>
        <taxon>Mycoplasmatota</taxon>
        <taxon>Mollicutes</taxon>
        <taxon>Anaeroplasmatales</taxon>
        <taxon>Anaeroplasmataceae</taxon>
        <taxon>Anaeroplasma</taxon>
    </lineage>
</organism>
<evidence type="ECO:0000313" key="3">
    <source>
        <dbReference type="Proteomes" id="UP000266506"/>
    </source>
</evidence>
<sequence>MFKISIEQIDKEKNEEIIIKCHEINDDVLSLVNKLKERDIKTNSITGVKGEDIYSIRFKDIYYIEATENKTFIYCKDDFYESKLKLYEIEEMVKGLSFFRCSKSIILHYSKIDCVTPAFNGRFEAKLFNGERVIISRQYVPTLKEILGI</sequence>
<dbReference type="InParanoid" id="A0A397RVI7"/>
<accession>A0A397RVI7</accession>
<dbReference type="EMBL" id="QXEV01000007">
    <property type="protein sequence ID" value="RIA77728.1"/>
    <property type="molecule type" value="Genomic_DNA"/>
</dbReference>
<dbReference type="GO" id="GO:0003677">
    <property type="term" value="F:DNA binding"/>
    <property type="evidence" value="ECO:0007669"/>
    <property type="project" value="InterPro"/>
</dbReference>
<dbReference type="AlphaFoldDB" id="A0A397RVI7"/>
<dbReference type="PANTHER" id="PTHR37299:SF4">
    <property type="entry name" value="TRANSCRIPTIONAL REGULATOR"/>
    <property type="match status" value="1"/>
</dbReference>
<evidence type="ECO:0000259" key="1">
    <source>
        <dbReference type="PROSITE" id="PS50930"/>
    </source>
</evidence>
<dbReference type="PROSITE" id="PS50930">
    <property type="entry name" value="HTH_LYTTR"/>
    <property type="match status" value="1"/>
</dbReference>
<gene>
    <name evidence="2" type="ORF">EI71_00881</name>
</gene>
<dbReference type="InterPro" id="IPR046947">
    <property type="entry name" value="LytR-like"/>
</dbReference>
<reference evidence="2 3" key="1">
    <citation type="submission" date="2018-08" db="EMBL/GenBank/DDBJ databases">
        <title>Genomic Encyclopedia of Archaeal and Bacterial Type Strains, Phase II (KMG-II): from individual species to whole genera.</title>
        <authorList>
            <person name="Goeker M."/>
        </authorList>
    </citation>
    <scope>NUCLEOTIDE SEQUENCE [LARGE SCALE GENOMIC DNA]</scope>
    <source>
        <strain evidence="2 3">ATCC 27112</strain>
    </source>
</reference>
<proteinExistence type="predicted"/>
<dbReference type="GO" id="GO:0000156">
    <property type="term" value="F:phosphorelay response regulator activity"/>
    <property type="evidence" value="ECO:0007669"/>
    <property type="project" value="InterPro"/>
</dbReference>
<dbReference type="Pfam" id="PF04397">
    <property type="entry name" value="LytTR"/>
    <property type="match status" value="1"/>
</dbReference>
<comment type="caution">
    <text evidence="2">The sequence shown here is derived from an EMBL/GenBank/DDBJ whole genome shotgun (WGS) entry which is preliminary data.</text>
</comment>
<dbReference type="InterPro" id="IPR007492">
    <property type="entry name" value="LytTR_DNA-bd_dom"/>
</dbReference>
<dbReference type="OrthoDB" id="9808614at2"/>
<feature type="domain" description="HTH LytTR-type" evidence="1">
    <location>
        <begin position="45"/>
        <end position="149"/>
    </location>
</feature>
<protein>
    <submittedName>
        <fullName evidence="2">LytTR family transcriptional regulator</fullName>
    </submittedName>
</protein>
<name>A0A397RVI7_9MOLU</name>
<dbReference type="PANTHER" id="PTHR37299">
    <property type="entry name" value="TRANSCRIPTIONAL REGULATOR-RELATED"/>
    <property type="match status" value="1"/>
</dbReference>